<evidence type="ECO:0000256" key="8">
    <source>
        <dbReference type="PIRSR" id="PIRSR000077-4"/>
    </source>
</evidence>
<dbReference type="Pfam" id="PF00085">
    <property type="entry name" value="Thioredoxin"/>
    <property type="match status" value="1"/>
</dbReference>
<evidence type="ECO:0000256" key="6">
    <source>
        <dbReference type="PIRNR" id="PIRNR000077"/>
    </source>
</evidence>
<dbReference type="InterPro" id="IPR013766">
    <property type="entry name" value="Thioredoxin_domain"/>
</dbReference>
<dbReference type="EMBL" id="JAHVHU010000008">
    <property type="protein sequence ID" value="MBY5958254.1"/>
    <property type="molecule type" value="Genomic_DNA"/>
</dbReference>
<feature type="disulfide bond" description="Redox-active" evidence="8">
    <location>
        <begin position="25"/>
        <end position="28"/>
    </location>
</feature>
<dbReference type="AlphaFoldDB" id="A0A953HLP4"/>
<evidence type="ECO:0000256" key="3">
    <source>
        <dbReference type="ARBA" id="ARBA00022982"/>
    </source>
</evidence>
<keyword evidence="2" id="KW-0813">Transport</keyword>
<feature type="site" description="Contributes to redox potential value" evidence="7">
    <location>
        <position position="26"/>
    </location>
</feature>
<evidence type="ECO:0000256" key="4">
    <source>
        <dbReference type="ARBA" id="ARBA00023157"/>
    </source>
</evidence>
<evidence type="ECO:0000256" key="1">
    <source>
        <dbReference type="ARBA" id="ARBA00008987"/>
    </source>
</evidence>
<dbReference type="InterPro" id="IPR017937">
    <property type="entry name" value="Thioredoxin_CS"/>
</dbReference>
<feature type="site" description="Deprotonates C-terminal active site Cys" evidence="7">
    <location>
        <position position="27"/>
    </location>
</feature>
<dbReference type="PANTHER" id="PTHR45663:SF11">
    <property type="entry name" value="GEO12009P1"/>
    <property type="match status" value="1"/>
</dbReference>
<feature type="domain" description="Thioredoxin" evidence="9">
    <location>
        <begin position="1"/>
        <end position="101"/>
    </location>
</feature>
<dbReference type="PIRSF" id="PIRSF000077">
    <property type="entry name" value="Thioredoxin"/>
    <property type="match status" value="1"/>
</dbReference>
<dbReference type="Gene3D" id="3.40.30.10">
    <property type="entry name" value="Glutaredoxin"/>
    <property type="match status" value="1"/>
</dbReference>
<evidence type="ECO:0000256" key="5">
    <source>
        <dbReference type="ARBA" id="ARBA00023284"/>
    </source>
</evidence>
<sequence length="101" mass="11341">MSKLPFQNLINGDIPVLVDFTATWCGPCKAFMPILQQFKDEMKDKVRIVKIDIDKNEAFANEMGIRGVPTVHLYQKGELKWSASGVQSLETLKNQVEAISS</sequence>
<dbReference type="RefSeq" id="WP_222579792.1">
    <property type="nucleotide sequence ID" value="NZ_JAHVHU010000008.1"/>
</dbReference>
<dbReference type="InterPro" id="IPR005746">
    <property type="entry name" value="Thioredoxin"/>
</dbReference>
<dbReference type="Proteomes" id="UP000753961">
    <property type="component" value="Unassembled WGS sequence"/>
</dbReference>
<dbReference type="GO" id="GO:0005829">
    <property type="term" value="C:cytosol"/>
    <property type="evidence" value="ECO:0007669"/>
    <property type="project" value="TreeGrafter"/>
</dbReference>
<dbReference type="SUPFAM" id="SSF52833">
    <property type="entry name" value="Thioredoxin-like"/>
    <property type="match status" value="1"/>
</dbReference>
<dbReference type="PANTHER" id="PTHR45663">
    <property type="entry name" value="GEO12009P1"/>
    <property type="match status" value="1"/>
</dbReference>
<keyword evidence="3" id="KW-0249">Electron transport</keyword>
<keyword evidence="5 8" id="KW-0676">Redox-active center</keyword>
<dbReference type="CDD" id="cd02947">
    <property type="entry name" value="TRX_family"/>
    <property type="match status" value="1"/>
</dbReference>
<name>A0A953HLP4_9BACT</name>
<dbReference type="GO" id="GO:0045454">
    <property type="term" value="P:cell redox homeostasis"/>
    <property type="evidence" value="ECO:0007669"/>
    <property type="project" value="TreeGrafter"/>
</dbReference>
<dbReference type="PRINTS" id="PR00421">
    <property type="entry name" value="THIOREDOXIN"/>
</dbReference>
<accession>A0A953HLP4</accession>
<proteinExistence type="inferred from homology"/>
<evidence type="ECO:0000313" key="11">
    <source>
        <dbReference type="Proteomes" id="UP000753961"/>
    </source>
</evidence>
<feature type="active site" description="Nucleophile" evidence="7">
    <location>
        <position position="25"/>
    </location>
</feature>
<dbReference type="PROSITE" id="PS51352">
    <property type="entry name" value="THIOREDOXIN_2"/>
    <property type="match status" value="1"/>
</dbReference>
<evidence type="ECO:0000256" key="2">
    <source>
        <dbReference type="ARBA" id="ARBA00022448"/>
    </source>
</evidence>
<protein>
    <recommendedName>
        <fullName evidence="6">Thioredoxin</fullName>
    </recommendedName>
</protein>
<dbReference type="InterPro" id="IPR036249">
    <property type="entry name" value="Thioredoxin-like_sf"/>
</dbReference>
<comment type="caution">
    <text evidence="10">The sequence shown here is derived from an EMBL/GenBank/DDBJ whole genome shotgun (WGS) entry which is preliminary data.</text>
</comment>
<keyword evidence="11" id="KW-1185">Reference proteome</keyword>
<dbReference type="GO" id="GO:0015035">
    <property type="term" value="F:protein-disulfide reductase activity"/>
    <property type="evidence" value="ECO:0007669"/>
    <property type="project" value="InterPro"/>
</dbReference>
<feature type="active site" description="Nucleophile" evidence="7">
    <location>
        <position position="28"/>
    </location>
</feature>
<reference evidence="10" key="1">
    <citation type="submission" date="2021-06" db="EMBL/GenBank/DDBJ databases">
        <title>44 bacteria genomes isolated from Dapeng, Shenzhen.</title>
        <authorList>
            <person name="Zheng W."/>
            <person name="Yu S."/>
            <person name="Huang Y."/>
        </authorList>
    </citation>
    <scope>NUCLEOTIDE SEQUENCE</scope>
    <source>
        <strain evidence="10">DP5N28-2</strain>
    </source>
</reference>
<comment type="similarity">
    <text evidence="1 6">Belongs to the thioredoxin family.</text>
</comment>
<evidence type="ECO:0000259" key="9">
    <source>
        <dbReference type="PROSITE" id="PS51352"/>
    </source>
</evidence>
<organism evidence="10 11">
    <name type="scientific">Membranihabitans marinus</name>
    <dbReference type="NCBI Taxonomy" id="1227546"/>
    <lineage>
        <taxon>Bacteria</taxon>
        <taxon>Pseudomonadati</taxon>
        <taxon>Bacteroidota</taxon>
        <taxon>Saprospiria</taxon>
        <taxon>Saprospirales</taxon>
        <taxon>Saprospiraceae</taxon>
        <taxon>Membranihabitans</taxon>
    </lineage>
</organism>
<keyword evidence="4 8" id="KW-1015">Disulfide bond</keyword>
<evidence type="ECO:0000313" key="10">
    <source>
        <dbReference type="EMBL" id="MBY5958254.1"/>
    </source>
</evidence>
<dbReference type="PROSITE" id="PS00194">
    <property type="entry name" value="THIOREDOXIN_1"/>
    <property type="match status" value="1"/>
</dbReference>
<gene>
    <name evidence="10" type="ORF">KUV50_08940</name>
</gene>
<feature type="site" description="Deprotonates C-terminal active site Cys" evidence="7">
    <location>
        <position position="19"/>
    </location>
</feature>
<evidence type="ECO:0000256" key="7">
    <source>
        <dbReference type="PIRSR" id="PIRSR000077-1"/>
    </source>
</evidence>